<dbReference type="GO" id="GO:0000105">
    <property type="term" value="P:L-histidine biosynthetic process"/>
    <property type="evidence" value="ECO:0007669"/>
    <property type="project" value="UniProtKB-UniRule"/>
</dbReference>
<comment type="similarity">
    <text evidence="3 7">Belongs to the class-II aminoacyl-tRNA synthetase family. HisZ subfamily.</text>
</comment>
<keyword evidence="7" id="KW-0368">Histidine biosynthesis</keyword>
<evidence type="ECO:0000256" key="5">
    <source>
        <dbReference type="ARBA" id="ARBA00022490"/>
    </source>
</evidence>
<evidence type="ECO:0000256" key="1">
    <source>
        <dbReference type="ARBA" id="ARBA00004496"/>
    </source>
</evidence>
<sequence length="427" mass="46896">MGEAFVNHNQQHFGTIAALEGDNTREQAWLLPDGVSDLLHTEALKQETLRYQLTQILLSHGYQLVSPPFIEYTESLLHNASEDLKRQTFRLIDQLTGRLMGLRADITPQIARIDAYLHNNHAKTDGKTANAVARYCYAGHVVYTLPKGLFGSRTPLQLGAEIFGAADLTADQALFDVLHALLASTQLVSQCHIDIGHVAIFRALVKQADLSASQQDELSKLYANKALPELATFCQNLGAQGGQAAQLAQDFYTLVQDGNDLARLQANLSPIAQQNADIAQALADLQALVAYLRQTWQTATVSVDVSELQGYHYHTGVVFQVYVGNDALPLVRGGRFVNPHSVHTRPATGFSADLTRWQNHVTAIPAALIVVPFATWQAHRQDDSLQAAIAKLRANGQAVVVAVNEYDMPTASHELRWQNGDWQAVAR</sequence>
<comment type="caution">
    <text evidence="9">The sequence shown here is derived from an EMBL/GenBank/DDBJ whole genome shotgun (WGS) entry which is preliminary data.</text>
</comment>
<dbReference type="InterPro" id="IPR004517">
    <property type="entry name" value="HisZ"/>
</dbReference>
<name>A0A1B8QB97_9GAMM</name>
<keyword evidence="7" id="KW-0028">Amino-acid biosynthesis</keyword>
<comment type="miscellaneous">
    <text evidence="7">This function is generally fulfilled by the C-terminal part of HisG, which is missing in some bacteria such as this one.</text>
</comment>
<dbReference type="PANTHER" id="PTHR11476">
    <property type="entry name" value="HISTIDYL-TRNA SYNTHETASE"/>
    <property type="match status" value="1"/>
</dbReference>
<reference evidence="9 10" key="1">
    <citation type="submission" date="2016-06" db="EMBL/GenBank/DDBJ databases">
        <title>Draft genome of Moraxella atlantae CCUG 66109.</title>
        <authorList>
            <person name="Salva-Serra F."/>
            <person name="Engstrom-Jakobsson H."/>
            <person name="Thorell K."/>
            <person name="Gonzales-Siles L."/>
            <person name="Karlsson R."/>
            <person name="Boulund F."/>
            <person name="Engstrand L."/>
            <person name="Kristiansson E."/>
            <person name="Moore E."/>
        </authorList>
    </citation>
    <scope>NUCLEOTIDE SEQUENCE [LARGE SCALE GENOMIC DNA]</scope>
    <source>
        <strain evidence="9 10">CCUG 66109</strain>
    </source>
</reference>
<evidence type="ECO:0000313" key="9">
    <source>
        <dbReference type="EMBL" id="OBX76788.1"/>
    </source>
</evidence>
<dbReference type="PANTHER" id="PTHR11476:SF7">
    <property type="entry name" value="HISTIDINE--TRNA LIGASE"/>
    <property type="match status" value="1"/>
</dbReference>
<evidence type="ECO:0000256" key="7">
    <source>
        <dbReference type="HAMAP-Rule" id="MF_00125"/>
    </source>
</evidence>
<dbReference type="InterPro" id="IPR041715">
    <property type="entry name" value="HisRS-like_core"/>
</dbReference>
<comment type="subunit">
    <text evidence="7">Heteromultimer composed of HisG and HisZ subunits.</text>
</comment>
<gene>
    <name evidence="7" type="primary">hisZ</name>
    <name evidence="9" type="ORF">A9308_07630</name>
</gene>
<organism evidence="9 10">
    <name type="scientific">Faucicola atlantae</name>
    <dbReference type="NCBI Taxonomy" id="34059"/>
    <lineage>
        <taxon>Bacteria</taxon>
        <taxon>Pseudomonadati</taxon>
        <taxon>Pseudomonadota</taxon>
        <taxon>Gammaproteobacteria</taxon>
        <taxon>Moraxellales</taxon>
        <taxon>Moraxellaceae</taxon>
        <taxon>Faucicola</taxon>
    </lineage>
</organism>
<comment type="pathway">
    <text evidence="2 7">Amino-acid biosynthesis; L-histidine biosynthesis; L-histidine from 5-phospho-alpha-D-ribose 1-diphosphate: step 1/9.</text>
</comment>
<evidence type="ECO:0000259" key="8">
    <source>
        <dbReference type="Pfam" id="PF13393"/>
    </source>
</evidence>
<evidence type="ECO:0000256" key="3">
    <source>
        <dbReference type="ARBA" id="ARBA00005539"/>
    </source>
</evidence>
<dbReference type="STRING" id="34059.A9308_07630"/>
<keyword evidence="5 7" id="KW-0963">Cytoplasm</keyword>
<dbReference type="EMBL" id="LZMZ01000027">
    <property type="protein sequence ID" value="OBX76788.1"/>
    <property type="molecule type" value="Genomic_DNA"/>
</dbReference>
<dbReference type="HAMAP" id="MF_00125">
    <property type="entry name" value="HisZ"/>
    <property type="match status" value="1"/>
</dbReference>
<evidence type="ECO:0000256" key="2">
    <source>
        <dbReference type="ARBA" id="ARBA00004667"/>
    </source>
</evidence>
<dbReference type="NCBIfam" id="NF009086">
    <property type="entry name" value="PRK12421.1"/>
    <property type="match status" value="1"/>
</dbReference>
<evidence type="ECO:0000256" key="4">
    <source>
        <dbReference type="ARBA" id="ARBA00020397"/>
    </source>
</evidence>
<dbReference type="SUPFAM" id="SSF55681">
    <property type="entry name" value="Class II aaRS and biotin synthetases"/>
    <property type="match status" value="1"/>
</dbReference>
<protein>
    <recommendedName>
        <fullName evidence="4 7">ATP phosphoribosyltransferase regulatory subunit</fullName>
    </recommendedName>
</protein>
<comment type="function">
    <text evidence="6 7">Required for the first step of histidine biosynthesis. May allow the feedback regulation of ATP phosphoribosyltransferase activity by histidine.</text>
</comment>
<dbReference type="RefSeq" id="WP_067237176.1">
    <property type="nucleotide sequence ID" value="NZ_LZMZ01000027.1"/>
</dbReference>
<dbReference type="OrthoDB" id="9769617at2"/>
<comment type="subcellular location">
    <subcellularLocation>
        <location evidence="1 7">Cytoplasm</location>
    </subcellularLocation>
</comment>
<dbReference type="InterPro" id="IPR045864">
    <property type="entry name" value="aa-tRNA-synth_II/BPL/LPL"/>
</dbReference>
<evidence type="ECO:0000256" key="6">
    <source>
        <dbReference type="ARBA" id="ARBA00025246"/>
    </source>
</evidence>
<dbReference type="AlphaFoldDB" id="A0A1B8QB97"/>
<dbReference type="UniPathway" id="UPA00031">
    <property type="reaction ID" value="UER00006"/>
</dbReference>
<dbReference type="Gene3D" id="3.30.930.10">
    <property type="entry name" value="Bira Bifunctional Protein, Domain 2"/>
    <property type="match status" value="1"/>
</dbReference>
<feature type="domain" description="Class II Histidinyl-tRNA synthetase (HisRS)-like catalytic core" evidence="8">
    <location>
        <begin position="34"/>
        <end position="355"/>
    </location>
</feature>
<dbReference type="GO" id="GO:0005737">
    <property type="term" value="C:cytoplasm"/>
    <property type="evidence" value="ECO:0007669"/>
    <property type="project" value="UniProtKB-SubCell"/>
</dbReference>
<evidence type="ECO:0000313" key="10">
    <source>
        <dbReference type="Proteomes" id="UP000092508"/>
    </source>
</evidence>
<dbReference type="Pfam" id="PF13393">
    <property type="entry name" value="tRNA-synt_His"/>
    <property type="match status" value="1"/>
</dbReference>
<proteinExistence type="inferred from homology"/>
<accession>A0A1B8QB97</accession>
<dbReference type="Proteomes" id="UP000092508">
    <property type="component" value="Unassembled WGS sequence"/>
</dbReference>